<name>A0ABR9UVX0_9CHRO</name>
<sequence length="100" mass="11480">MLALLWIIALGFIPPLLSVLIVRRTQKRMQAELRRAMTMPTRVRARRSPISLPPDSYYLEGVGYLIGDISCRFNARSRYIRCAVNPEGPCQGCRHYEEKA</sequence>
<organism evidence="1 2">
    <name type="scientific">Gloeocapsopsis crepidinum LEGE 06123</name>
    <dbReference type="NCBI Taxonomy" id="588587"/>
    <lineage>
        <taxon>Bacteria</taxon>
        <taxon>Bacillati</taxon>
        <taxon>Cyanobacteriota</taxon>
        <taxon>Cyanophyceae</taxon>
        <taxon>Oscillatoriophycideae</taxon>
        <taxon>Chroococcales</taxon>
        <taxon>Chroococcaceae</taxon>
        <taxon>Gloeocapsopsis</taxon>
    </lineage>
</organism>
<comment type="caution">
    <text evidence="1">The sequence shown here is derived from an EMBL/GenBank/DDBJ whole genome shotgun (WGS) entry which is preliminary data.</text>
</comment>
<reference evidence="1 2" key="1">
    <citation type="submission" date="2020-10" db="EMBL/GenBank/DDBJ databases">
        <authorList>
            <person name="Castelo-Branco R."/>
            <person name="Eusebio N."/>
            <person name="Adriana R."/>
            <person name="Vieira A."/>
            <person name="Brugerolle De Fraissinette N."/>
            <person name="Rezende De Castro R."/>
            <person name="Schneider M.P."/>
            <person name="Vasconcelos V."/>
            <person name="Leao P.N."/>
        </authorList>
    </citation>
    <scope>NUCLEOTIDE SEQUENCE [LARGE SCALE GENOMIC DNA]</scope>
    <source>
        <strain evidence="1 2">LEGE 06123</strain>
    </source>
</reference>
<dbReference type="Proteomes" id="UP000651156">
    <property type="component" value="Unassembled WGS sequence"/>
</dbReference>
<evidence type="ECO:0000313" key="1">
    <source>
        <dbReference type="EMBL" id="MBE9192437.1"/>
    </source>
</evidence>
<keyword evidence="2" id="KW-1185">Reference proteome</keyword>
<gene>
    <name evidence="1" type="ORF">IQ230_19210</name>
</gene>
<evidence type="ECO:0000313" key="2">
    <source>
        <dbReference type="Proteomes" id="UP000651156"/>
    </source>
</evidence>
<proteinExistence type="predicted"/>
<dbReference type="Pfam" id="PF20065">
    <property type="entry name" value="DUF6464"/>
    <property type="match status" value="1"/>
</dbReference>
<accession>A0ABR9UVX0</accession>
<protein>
    <submittedName>
        <fullName evidence="1">Uncharacterized protein</fullName>
    </submittedName>
</protein>
<dbReference type="RefSeq" id="WP_193933864.1">
    <property type="nucleotide sequence ID" value="NZ_CAWPMZ010000091.1"/>
</dbReference>
<dbReference type="EMBL" id="JADEWN010000055">
    <property type="protein sequence ID" value="MBE9192437.1"/>
    <property type="molecule type" value="Genomic_DNA"/>
</dbReference>
<dbReference type="InterPro" id="IPR045589">
    <property type="entry name" value="DUF6464"/>
</dbReference>